<comment type="caution">
    <text evidence="9">Lacks conserved residue(s) required for the propagation of feature annotation.</text>
</comment>
<dbReference type="GeneID" id="78316978"/>
<dbReference type="FunFam" id="1.20.1640.10:FF:000004">
    <property type="entry name" value="Protein translocase subunit SecD"/>
    <property type="match status" value="1"/>
</dbReference>
<evidence type="ECO:0000256" key="5">
    <source>
        <dbReference type="ARBA" id="ARBA00022927"/>
    </source>
</evidence>
<comment type="subcellular location">
    <subcellularLocation>
        <location evidence="1 9">Cell membrane</location>
        <topology evidence="1 9">Multi-pass membrane protein</topology>
    </subcellularLocation>
</comment>
<evidence type="ECO:0000259" key="10">
    <source>
        <dbReference type="Pfam" id="PF02355"/>
    </source>
</evidence>
<name>A0A1T4LR34_TREPO</name>
<dbReference type="GO" id="GO:0005886">
    <property type="term" value="C:plasma membrane"/>
    <property type="evidence" value="ECO:0007669"/>
    <property type="project" value="UniProtKB-SubCell"/>
</dbReference>
<dbReference type="EMBL" id="FUWG01000012">
    <property type="protein sequence ID" value="SJZ57219.1"/>
    <property type="molecule type" value="Genomic_DNA"/>
</dbReference>
<dbReference type="Pfam" id="PF02355">
    <property type="entry name" value="SecD_SecF_C"/>
    <property type="match status" value="1"/>
</dbReference>
<gene>
    <name evidence="9" type="primary">secD</name>
    <name evidence="13" type="ORF">SAMN02745149_01695</name>
</gene>
<dbReference type="STRING" id="261392.SAMN02745149_01695"/>
<keyword evidence="6 9" id="KW-1133">Transmembrane helix</keyword>
<dbReference type="PRINTS" id="PR00702">
    <property type="entry name" value="ACRIFLAVINRP"/>
</dbReference>
<dbReference type="NCBIfam" id="TIGR01129">
    <property type="entry name" value="secD"/>
    <property type="match status" value="1"/>
</dbReference>
<dbReference type="InterPro" id="IPR005791">
    <property type="entry name" value="SecD"/>
</dbReference>
<dbReference type="Gene3D" id="1.20.1640.10">
    <property type="entry name" value="Multidrug efflux transporter AcrB transmembrane domain"/>
    <property type="match status" value="1"/>
</dbReference>
<evidence type="ECO:0000256" key="3">
    <source>
        <dbReference type="ARBA" id="ARBA00022475"/>
    </source>
</evidence>
<dbReference type="OrthoDB" id="9805019at2"/>
<evidence type="ECO:0000256" key="7">
    <source>
        <dbReference type="ARBA" id="ARBA00023010"/>
    </source>
</evidence>
<feature type="transmembrane region" description="Helical" evidence="9">
    <location>
        <begin position="535"/>
        <end position="556"/>
    </location>
</feature>
<dbReference type="PANTHER" id="PTHR30081">
    <property type="entry name" value="PROTEIN-EXPORT MEMBRANE PROTEIN SEC"/>
    <property type="match status" value="1"/>
</dbReference>
<comment type="similarity">
    <text evidence="9">Belongs to the SecD/SecF family. SecD subfamily.</text>
</comment>
<protein>
    <recommendedName>
        <fullName evidence="9">Protein translocase subunit SecD</fullName>
    </recommendedName>
</protein>
<reference evidence="13 14" key="1">
    <citation type="submission" date="2017-02" db="EMBL/GenBank/DDBJ databases">
        <authorList>
            <person name="Peterson S.W."/>
        </authorList>
    </citation>
    <scope>NUCLEOTIDE SEQUENCE [LARGE SCALE GENOMIC DNA]</scope>
    <source>
        <strain evidence="13 14">ATCC BAA-908</strain>
    </source>
</reference>
<feature type="domain" description="Protein translocase subunit SecDF P1" evidence="11">
    <location>
        <begin position="179"/>
        <end position="237"/>
    </location>
</feature>
<dbReference type="InterPro" id="IPR048634">
    <property type="entry name" value="SecD_SecF_C"/>
</dbReference>
<evidence type="ECO:0000259" key="12">
    <source>
        <dbReference type="Pfam" id="PF22599"/>
    </source>
</evidence>
<feature type="transmembrane region" description="Helical" evidence="9">
    <location>
        <begin position="440"/>
        <end position="461"/>
    </location>
</feature>
<evidence type="ECO:0000256" key="8">
    <source>
        <dbReference type="ARBA" id="ARBA00023136"/>
    </source>
</evidence>
<dbReference type="Pfam" id="PF22599">
    <property type="entry name" value="SecDF_P1_head"/>
    <property type="match status" value="1"/>
</dbReference>
<dbReference type="GO" id="GO:0006605">
    <property type="term" value="P:protein targeting"/>
    <property type="evidence" value="ECO:0007669"/>
    <property type="project" value="UniProtKB-UniRule"/>
</dbReference>
<dbReference type="HAMAP" id="MF_01463_B">
    <property type="entry name" value="SecD_B"/>
    <property type="match status" value="1"/>
</dbReference>
<dbReference type="NCBIfam" id="TIGR00916">
    <property type="entry name" value="2A0604s01"/>
    <property type="match status" value="1"/>
</dbReference>
<keyword evidence="14" id="KW-1185">Reference proteome</keyword>
<dbReference type="Proteomes" id="UP000190423">
    <property type="component" value="Unassembled WGS sequence"/>
</dbReference>
<feature type="domain" description="Protein export membrane protein SecD/SecF C-terminal" evidence="10">
    <location>
        <begin position="395"/>
        <end position="558"/>
    </location>
</feature>
<dbReference type="InterPro" id="IPR048631">
    <property type="entry name" value="SecD_1st"/>
</dbReference>
<feature type="domain" description="SecDF P1 head subdomain" evidence="12">
    <location>
        <begin position="291"/>
        <end position="390"/>
    </location>
</feature>
<proteinExistence type="inferred from homology"/>
<dbReference type="InterPro" id="IPR055344">
    <property type="entry name" value="SecD_SecF_C_bact"/>
</dbReference>
<keyword evidence="5 9" id="KW-0653">Protein transport</keyword>
<dbReference type="PANTHER" id="PTHR30081:SF1">
    <property type="entry name" value="PROTEIN TRANSLOCASE SUBUNIT SECD"/>
    <property type="match status" value="1"/>
</dbReference>
<feature type="transmembrane region" description="Helical" evidence="9">
    <location>
        <begin position="509"/>
        <end position="529"/>
    </location>
</feature>
<accession>A0A1T4LR34</accession>
<dbReference type="AlphaFoldDB" id="A0A1T4LR34"/>
<dbReference type="InterPro" id="IPR022813">
    <property type="entry name" value="SecD/SecF_arch_bac"/>
</dbReference>
<organism evidence="13 14">
    <name type="scientific">Treponema porcinum</name>
    <dbReference type="NCBI Taxonomy" id="261392"/>
    <lineage>
        <taxon>Bacteria</taxon>
        <taxon>Pseudomonadati</taxon>
        <taxon>Spirochaetota</taxon>
        <taxon>Spirochaetia</taxon>
        <taxon>Spirochaetales</taxon>
        <taxon>Treponemataceae</taxon>
        <taxon>Treponema</taxon>
    </lineage>
</organism>
<evidence type="ECO:0000259" key="11">
    <source>
        <dbReference type="Pfam" id="PF21760"/>
    </source>
</evidence>
<evidence type="ECO:0000256" key="2">
    <source>
        <dbReference type="ARBA" id="ARBA00022448"/>
    </source>
</evidence>
<evidence type="ECO:0000256" key="1">
    <source>
        <dbReference type="ARBA" id="ARBA00004651"/>
    </source>
</evidence>
<comment type="subunit">
    <text evidence="9">Forms a complex with SecF. Part of the essential Sec protein translocation apparatus which comprises SecA, SecYEG and auxiliary proteins SecDF. Other proteins may also be involved.</text>
</comment>
<dbReference type="RefSeq" id="WP_078933594.1">
    <property type="nucleotide sequence ID" value="NZ_FUWG01000012.1"/>
</dbReference>
<evidence type="ECO:0000256" key="6">
    <source>
        <dbReference type="ARBA" id="ARBA00022989"/>
    </source>
</evidence>
<keyword evidence="4 9" id="KW-0812">Transmembrane</keyword>
<dbReference type="InterPro" id="IPR054384">
    <property type="entry name" value="SecDF_P1_head"/>
</dbReference>
<evidence type="ECO:0000256" key="9">
    <source>
        <dbReference type="HAMAP-Rule" id="MF_01463"/>
    </source>
</evidence>
<dbReference type="SUPFAM" id="SSF82866">
    <property type="entry name" value="Multidrug efflux transporter AcrB transmembrane domain"/>
    <property type="match status" value="1"/>
</dbReference>
<feature type="transmembrane region" description="Helical" evidence="9">
    <location>
        <begin position="467"/>
        <end position="488"/>
    </location>
</feature>
<dbReference type="GO" id="GO:0043952">
    <property type="term" value="P:protein transport by the Sec complex"/>
    <property type="evidence" value="ECO:0007669"/>
    <property type="project" value="UniProtKB-UniRule"/>
</dbReference>
<dbReference type="GO" id="GO:0065002">
    <property type="term" value="P:intracellular protein transmembrane transport"/>
    <property type="evidence" value="ECO:0007669"/>
    <property type="project" value="UniProtKB-UniRule"/>
</dbReference>
<evidence type="ECO:0000313" key="13">
    <source>
        <dbReference type="EMBL" id="SJZ57219.1"/>
    </source>
</evidence>
<evidence type="ECO:0000256" key="4">
    <source>
        <dbReference type="ARBA" id="ARBA00022692"/>
    </source>
</evidence>
<keyword evidence="2 9" id="KW-0813">Transport</keyword>
<sequence>MNKRSRFLILLAVLAVCLAFLWPSVTWYWGTPKEVQALALGSLENIKDYATAQASSDVLAIKAAAKEDASAAVDPQFAWLEKAAAKQYKKAGEKVPSPMTVGAVLSAYQNEQEVLDEISGHYRDNILKAKKRYQNSVKLGLDLSGGMNIIVKADLDAAVASQVASGTDVNVEQFKKSAMAQAVETLTGRIDKFGLTEPVIRQQGEDRIYIEMPGAAEADAINTIIMGKGILNFRLVDTEATEKFNQYYMQHAASTFNALGDLINPSIIPADCEVMGHYTKDDYGLDERIGYLVVKKEIALDGQHIKSAEVGADNLTNRPEVDFVLDTEGAEIFGTFTGAHKGEFLAIVSDNKVKSYARINDAITGGRVAITGFGLEEAQNLQKVLQTAWLNVPLSVESQQVIGASLGEQAIHQGIKAIVVGLLAIMVFMLIWYKGAGVNAVVAQVLNLYIMFSILSAFNLTLSLPSIAGMILTIGMAVDANVIIFERIKEELALGKSRQAALSTGFDNAFWAIMDSNITTFIAAIFLSQLGTGSIQGFAVTLAIGVISSVFTALFVSRLMFDFNTDVFKSTKVSIGWGL</sequence>
<dbReference type="GO" id="GO:0015450">
    <property type="term" value="F:protein-transporting ATPase activity"/>
    <property type="evidence" value="ECO:0007669"/>
    <property type="project" value="InterPro"/>
</dbReference>
<keyword evidence="7 9" id="KW-0811">Translocation</keyword>
<feature type="transmembrane region" description="Helical" evidence="9">
    <location>
        <begin position="414"/>
        <end position="433"/>
    </location>
</feature>
<keyword evidence="8 9" id="KW-0472">Membrane</keyword>
<evidence type="ECO:0000313" key="14">
    <source>
        <dbReference type="Proteomes" id="UP000190423"/>
    </source>
</evidence>
<dbReference type="Pfam" id="PF21760">
    <property type="entry name" value="SecD_1st"/>
    <property type="match status" value="1"/>
</dbReference>
<dbReference type="Gene3D" id="3.30.70.3220">
    <property type="match status" value="1"/>
</dbReference>
<comment type="function">
    <text evidence="9">Part of the Sec protein translocase complex. Interacts with the SecYEG preprotein conducting channel. SecDF uses the proton motive force (PMF) to complete protein translocation after the ATP-dependent function of SecA.</text>
</comment>
<keyword evidence="3 9" id="KW-1003">Cell membrane</keyword>
<dbReference type="InterPro" id="IPR001036">
    <property type="entry name" value="Acrflvin-R"/>
</dbReference>